<dbReference type="OrthoDB" id="3210158at2"/>
<dbReference type="EMBL" id="WMLB01000043">
    <property type="protein sequence ID" value="MTH70273.1"/>
    <property type="molecule type" value="Genomic_DNA"/>
</dbReference>
<feature type="compositionally biased region" description="Basic and acidic residues" evidence="1">
    <location>
        <begin position="236"/>
        <end position="245"/>
    </location>
</feature>
<feature type="compositionally biased region" description="Acidic residues" evidence="1">
    <location>
        <begin position="207"/>
        <end position="235"/>
    </location>
</feature>
<comment type="caution">
    <text evidence="2">The sequence shown here is derived from an EMBL/GenBank/DDBJ whole genome shotgun (WGS) entry which is preliminary data.</text>
</comment>
<name>A0A6I3MJ50_9MICO</name>
<dbReference type="Pfam" id="PF11228">
    <property type="entry name" value="DUF3027"/>
    <property type="match status" value="1"/>
</dbReference>
<feature type="region of interest" description="Disordered" evidence="1">
    <location>
        <begin position="142"/>
        <end position="245"/>
    </location>
</feature>
<protein>
    <submittedName>
        <fullName evidence="2">DUF3027 domain-containing protein</fullName>
    </submittedName>
</protein>
<keyword evidence="3" id="KW-1185">Reference proteome</keyword>
<dbReference type="AlphaFoldDB" id="A0A6I3MJ50"/>
<dbReference type="InterPro" id="IPR021391">
    <property type="entry name" value="DUF3027"/>
</dbReference>
<evidence type="ECO:0000256" key="1">
    <source>
        <dbReference type="SAM" id="MobiDB-lite"/>
    </source>
</evidence>
<reference evidence="2 3" key="1">
    <citation type="submission" date="2019-11" db="EMBL/GenBank/DDBJ databases">
        <title>Agromyces kandeliae sp. nov., isolated from mangrove soil.</title>
        <authorList>
            <person name="Wang R."/>
        </authorList>
    </citation>
    <scope>NUCLEOTIDE SEQUENCE [LARGE SCALE GENOMIC DNA]</scope>
    <source>
        <strain evidence="2 3">JCM 11433</strain>
    </source>
</reference>
<gene>
    <name evidence="2" type="ORF">GJ743_18070</name>
</gene>
<proteinExistence type="predicted"/>
<evidence type="ECO:0000313" key="2">
    <source>
        <dbReference type="EMBL" id="MTH70273.1"/>
    </source>
</evidence>
<dbReference type="RefSeq" id="WP_155053288.1">
    <property type="nucleotide sequence ID" value="NZ_BAAAIB010000004.1"/>
</dbReference>
<sequence length="245" mass="25569">MPDEEFPGDSAEATEASEPGEVEASDRAGITEERAPIVADEVLLAAVDLARGALLEVTAPQTVGSVIGHVANDDHVLSLHFAADLPGYPGWHWSVTLARVEGADPTVLETELLPGERALLAPEWVPWSERLAEYRAAQLAAAAEAEPVDDESDEADGVDDGAEDDELEDDGPADADDDFGDEDAGDDVFDGIDIDALDASGGSGGDGADDEDAADVGDDRAADDDDEDDRDDEGTGDEHPTDESD</sequence>
<accession>A0A6I3MJ50</accession>
<feature type="compositionally biased region" description="Acidic residues" evidence="1">
    <location>
        <begin position="146"/>
        <end position="196"/>
    </location>
</feature>
<organism evidence="2 3">
    <name type="scientific">Agromyces bracchium</name>
    <dbReference type="NCBI Taxonomy" id="88376"/>
    <lineage>
        <taxon>Bacteria</taxon>
        <taxon>Bacillati</taxon>
        <taxon>Actinomycetota</taxon>
        <taxon>Actinomycetes</taxon>
        <taxon>Micrococcales</taxon>
        <taxon>Microbacteriaceae</taxon>
        <taxon>Agromyces</taxon>
    </lineage>
</organism>
<feature type="region of interest" description="Disordered" evidence="1">
    <location>
        <begin position="1"/>
        <end position="30"/>
    </location>
</feature>
<dbReference type="Proteomes" id="UP000433071">
    <property type="component" value="Unassembled WGS sequence"/>
</dbReference>
<evidence type="ECO:0000313" key="3">
    <source>
        <dbReference type="Proteomes" id="UP000433071"/>
    </source>
</evidence>